<organism evidence="5 6">
    <name type="scientific">Mammaliicoccus stepanovicii</name>
    <dbReference type="NCBI Taxonomy" id="643214"/>
    <lineage>
        <taxon>Bacteria</taxon>
        <taxon>Bacillati</taxon>
        <taxon>Bacillota</taxon>
        <taxon>Bacilli</taxon>
        <taxon>Bacillales</taxon>
        <taxon>Staphylococcaceae</taxon>
        <taxon>Mammaliicoccus</taxon>
    </lineage>
</organism>
<evidence type="ECO:0000259" key="4">
    <source>
        <dbReference type="PROSITE" id="PS01124"/>
    </source>
</evidence>
<dbReference type="RefSeq" id="WP_095087292.1">
    <property type="nucleotide sequence ID" value="NZ_BMDM01000002.1"/>
</dbReference>
<dbReference type="PANTHER" id="PTHR43280">
    <property type="entry name" value="ARAC-FAMILY TRANSCRIPTIONAL REGULATOR"/>
    <property type="match status" value="1"/>
</dbReference>
<dbReference type="InterPro" id="IPR009057">
    <property type="entry name" value="Homeodomain-like_sf"/>
</dbReference>
<dbReference type="InterPro" id="IPR020449">
    <property type="entry name" value="Tscrpt_reg_AraC-type_HTH"/>
</dbReference>
<dbReference type="KEGG" id="sste:SAMEA4384403_0952"/>
<dbReference type="AlphaFoldDB" id="A0A239YXP5"/>
<gene>
    <name evidence="5" type="ORF">SAMEA4384403_00952</name>
</gene>
<sequence length="226" mass="26288">MVPYQLITLKSETTFLINDDMISLIYVIDGELVLWHEYTHNIIKIKSGYYTVIPSNHAIFIDCQHSLVYVLQINIYVINLVASDLGFLNHYQNDIILSTKDFQDIINKQLATLCTNTPNHDLKLNTDLSYSLISLLKVLKLHLNDSNPDSINRQSYHSAFDFNEDIQFRLFESAIELSYNHKKTIAQIALDYGFYDQSHFTKTFKKYKNMTPSAFRKWSQSQLSNS</sequence>
<proteinExistence type="predicted"/>
<dbReference type="InterPro" id="IPR018062">
    <property type="entry name" value="HTH_AraC-typ_CS"/>
</dbReference>
<dbReference type="PROSITE" id="PS00041">
    <property type="entry name" value="HTH_ARAC_FAMILY_1"/>
    <property type="match status" value="1"/>
</dbReference>
<keyword evidence="2 5" id="KW-0238">DNA-binding</keyword>
<dbReference type="Gene3D" id="1.10.10.60">
    <property type="entry name" value="Homeodomain-like"/>
    <property type="match status" value="1"/>
</dbReference>
<dbReference type="EMBL" id="LT906462">
    <property type="protein sequence ID" value="SNV63530.1"/>
    <property type="molecule type" value="Genomic_DNA"/>
</dbReference>
<evidence type="ECO:0000313" key="5">
    <source>
        <dbReference type="EMBL" id="SNV63530.1"/>
    </source>
</evidence>
<dbReference type="OrthoDB" id="247151at2"/>
<reference evidence="5 6" key="1">
    <citation type="submission" date="2017-06" db="EMBL/GenBank/DDBJ databases">
        <authorList>
            <consortium name="Pathogen Informatics"/>
        </authorList>
    </citation>
    <scope>NUCLEOTIDE SEQUENCE [LARGE SCALE GENOMIC DNA]</scope>
    <source>
        <strain evidence="5 6">NCTC13839</strain>
    </source>
</reference>
<keyword evidence="6" id="KW-1185">Reference proteome</keyword>
<keyword evidence="1" id="KW-0805">Transcription regulation</keyword>
<dbReference type="Proteomes" id="UP000242084">
    <property type="component" value="Chromosome 1"/>
</dbReference>
<evidence type="ECO:0000256" key="1">
    <source>
        <dbReference type="ARBA" id="ARBA00023015"/>
    </source>
</evidence>
<evidence type="ECO:0000256" key="2">
    <source>
        <dbReference type="ARBA" id="ARBA00023125"/>
    </source>
</evidence>
<evidence type="ECO:0000256" key="3">
    <source>
        <dbReference type="ARBA" id="ARBA00023163"/>
    </source>
</evidence>
<dbReference type="GO" id="GO:0043565">
    <property type="term" value="F:sequence-specific DNA binding"/>
    <property type="evidence" value="ECO:0007669"/>
    <property type="project" value="InterPro"/>
</dbReference>
<evidence type="ECO:0000313" key="6">
    <source>
        <dbReference type="Proteomes" id="UP000242084"/>
    </source>
</evidence>
<protein>
    <submittedName>
        <fullName evidence="5">DNA-binding transcriptional activator FeaR</fullName>
    </submittedName>
</protein>
<dbReference type="PANTHER" id="PTHR43280:SF2">
    <property type="entry name" value="HTH-TYPE TRANSCRIPTIONAL REGULATOR EXSA"/>
    <property type="match status" value="1"/>
</dbReference>
<accession>A0A239YXP5</accession>
<dbReference type="PRINTS" id="PR00032">
    <property type="entry name" value="HTHARAC"/>
</dbReference>
<feature type="domain" description="HTH araC/xylS-type" evidence="4">
    <location>
        <begin position="167"/>
        <end position="218"/>
    </location>
</feature>
<dbReference type="PROSITE" id="PS01124">
    <property type="entry name" value="HTH_ARAC_FAMILY_2"/>
    <property type="match status" value="1"/>
</dbReference>
<dbReference type="SUPFAM" id="SSF46689">
    <property type="entry name" value="Homeodomain-like"/>
    <property type="match status" value="1"/>
</dbReference>
<dbReference type="SMART" id="SM00342">
    <property type="entry name" value="HTH_ARAC"/>
    <property type="match status" value="1"/>
</dbReference>
<dbReference type="Pfam" id="PF00165">
    <property type="entry name" value="HTH_AraC"/>
    <property type="match status" value="1"/>
</dbReference>
<dbReference type="InterPro" id="IPR018060">
    <property type="entry name" value="HTH_AraC"/>
</dbReference>
<dbReference type="GO" id="GO:0003700">
    <property type="term" value="F:DNA-binding transcription factor activity"/>
    <property type="evidence" value="ECO:0007669"/>
    <property type="project" value="InterPro"/>
</dbReference>
<keyword evidence="3" id="KW-0804">Transcription</keyword>
<name>A0A239YXP5_9STAP</name>